<protein>
    <submittedName>
        <fullName evidence="2">Helix-turn-helix domain-containing protein</fullName>
    </submittedName>
</protein>
<dbReference type="EMBL" id="JAUKTR010000001">
    <property type="protein sequence ID" value="MDO1558091.1"/>
    <property type="molecule type" value="Genomic_DNA"/>
</dbReference>
<dbReference type="SUPFAM" id="SSF48295">
    <property type="entry name" value="TrpR-like"/>
    <property type="match status" value="1"/>
</dbReference>
<reference evidence="2" key="1">
    <citation type="submission" date="2023-07" db="EMBL/GenBank/DDBJ databases">
        <title>Brevundimonas soil sp. nov., isolated from the soil of chemical plant.</title>
        <authorList>
            <person name="Wu N."/>
        </authorList>
    </citation>
    <scope>NUCLEOTIDE SEQUENCE</scope>
    <source>
        <strain evidence="2">XZ-24</strain>
    </source>
</reference>
<evidence type="ECO:0000313" key="2">
    <source>
        <dbReference type="EMBL" id="MDO1558091.1"/>
    </source>
</evidence>
<comment type="caution">
    <text evidence="2">The sequence shown here is derived from an EMBL/GenBank/DDBJ whole genome shotgun (WGS) entry which is preliminary data.</text>
</comment>
<dbReference type="InterPro" id="IPR010921">
    <property type="entry name" value="Trp_repressor/repl_initiator"/>
</dbReference>
<dbReference type="Gene3D" id="1.10.1750.10">
    <property type="match status" value="1"/>
</dbReference>
<dbReference type="SMART" id="SM00760">
    <property type="entry name" value="Bac_DnaA_C"/>
    <property type="match status" value="1"/>
</dbReference>
<evidence type="ECO:0000313" key="3">
    <source>
        <dbReference type="Proteomes" id="UP001169063"/>
    </source>
</evidence>
<evidence type="ECO:0000259" key="1">
    <source>
        <dbReference type="SMART" id="SM00760"/>
    </source>
</evidence>
<proteinExistence type="predicted"/>
<dbReference type="InterPro" id="IPR013159">
    <property type="entry name" value="DnaA_C"/>
</dbReference>
<keyword evidence="3" id="KW-1185">Reference proteome</keyword>
<dbReference type="CDD" id="cd06571">
    <property type="entry name" value="Bac_DnaA_C"/>
    <property type="match status" value="1"/>
</dbReference>
<sequence>MNGCEPDRARTALVADVVSLATGIEPDEVLSERRLRPAAVRARHMAMYLANVVYGWPLQRVGQAFGRDRSTASHACGAIEDLRDDPVMDRLLDRLEACLRHAPGGDLFEQAGA</sequence>
<dbReference type="Pfam" id="PF08299">
    <property type="entry name" value="Bac_DnaA_C"/>
    <property type="match status" value="1"/>
</dbReference>
<feature type="domain" description="Chromosomal replication initiator DnaA C-terminal" evidence="1">
    <location>
        <begin position="10"/>
        <end position="79"/>
    </location>
</feature>
<name>A0ABT8SI79_9CAUL</name>
<dbReference type="RefSeq" id="WP_302108513.1">
    <property type="nucleotide sequence ID" value="NZ_JAUKTR010000001.1"/>
</dbReference>
<organism evidence="2 3">
    <name type="scientific">Peiella sedimenti</name>
    <dbReference type="NCBI Taxonomy" id="3061083"/>
    <lineage>
        <taxon>Bacteria</taxon>
        <taxon>Pseudomonadati</taxon>
        <taxon>Pseudomonadota</taxon>
        <taxon>Alphaproteobacteria</taxon>
        <taxon>Caulobacterales</taxon>
        <taxon>Caulobacteraceae</taxon>
        <taxon>Peiella</taxon>
    </lineage>
</organism>
<gene>
    <name evidence="2" type="ORF">Q0812_01440</name>
</gene>
<accession>A0ABT8SI79</accession>
<dbReference type="Proteomes" id="UP001169063">
    <property type="component" value="Unassembled WGS sequence"/>
</dbReference>